<name>A0A0L0G9X8_9EUKA</name>
<evidence type="ECO:0000256" key="1">
    <source>
        <dbReference type="SAM" id="MobiDB-lite"/>
    </source>
</evidence>
<protein>
    <submittedName>
        <fullName evidence="2">Uncharacterized protein</fullName>
    </submittedName>
</protein>
<accession>A0A0L0G9X8</accession>
<feature type="region of interest" description="Disordered" evidence="1">
    <location>
        <begin position="21"/>
        <end position="149"/>
    </location>
</feature>
<dbReference type="Proteomes" id="UP000054560">
    <property type="component" value="Unassembled WGS sequence"/>
</dbReference>
<sequence length="178" mass="20310">MTSLLRRQQSLLEKYERRLQRLRRASTPSSPDLEFRVKGADDARHGLGYTSSDQDDGDTQQETMSLQSFAQEQRRATPNPHDREPLDNHRDNMDTSLQAQRQGQQFVRQAMDNSLPSRRMLERTPSSQATSSEKRRRLAQQAIPPTPDSIAADRQALHVQMLKLSEELCSAVEANNLP</sequence>
<gene>
    <name evidence="2" type="ORF">SARC_02160</name>
</gene>
<reference evidence="2 3" key="1">
    <citation type="submission" date="2011-02" db="EMBL/GenBank/DDBJ databases">
        <title>The Genome Sequence of Sphaeroforma arctica JP610.</title>
        <authorList>
            <consortium name="The Broad Institute Genome Sequencing Platform"/>
            <person name="Russ C."/>
            <person name="Cuomo C."/>
            <person name="Young S.K."/>
            <person name="Zeng Q."/>
            <person name="Gargeya S."/>
            <person name="Alvarado L."/>
            <person name="Berlin A."/>
            <person name="Chapman S.B."/>
            <person name="Chen Z."/>
            <person name="Freedman E."/>
            <person name="Gellesch M."/>
            <person name="Goldberg J."/>
            <person name="Griggs A."/>
            <person name="Gujja S."/>
            <person name="Heilman E."/>
            <person name="Heiman D."/>
            <person name="Howarth C."/>
            <person name="Mehta T."/>
            <person name="Neiman D."/>
            <person name="Pearson M."/>
            <person name="Roberts A."/>
            <person name="Saif S."/>
            <person name="Shea T."/>
            <person name="Shenoy N."/>
            <person name="Sisk P."/>
            <person name="Stolte C."/>
            <person name="Sykes S."/>
            <person name="White J."/>
            <person name="Yandava C."/>
            <person name="Burger G."/>
            <person name="Gray M.W."/>
            <person name="Holland P.W.H."/>
            <person name="King N."/>
            <person name="Lang F.B.F."/>
            <person name="Roger A.J."/>
            <person name="Ruiz-Trillo I."/>
            <person name="Haas B."/>
            <person name="Nusbaum C."/>
            <person name="Birren B."/>
        </authorList>
    </citation>
    <scope>NUCLEOTIDE SEQUENCE [LARGE SCALE GENOMIC DNA]</scope>
    <source>
        <strain evidence="2 3">JP610</strain>
    </source>
</reference>
<evidence type="ECO:0000313" key="2">
    <source>
        <dbReference type="EMBL" id="KNC85676.1"/>
    </source>
</evidence>
<dbReference type="EMBL" id="KQ241690">
    <property type="protein sequence ID" value="KNC85676.1"/>
    <property type="molecule type" value="Genomic_DNA"/>
</dbReference>
<organism evidence="2 3">
    <name type="scientific">Sphaeroforma arctica JP610</name>
    <dbReference type="NCBI Taxonomy" id="667725"/>
    <lineage>
        <taxon>Eukaryota</taxon>
        <taxon>Ichthyosporea</taxon>
        <taxon>Ichthyophonida</taxon>
        <taxon>Sphaeroforma</taxon>
    </lineage>
</organism>
<dbReference type="RefSeq" id="XP_014159578.1">
    <property type="nucleotide sequence ID" value="XM_014304103.1"/>
</dbReference>
<feature type="compositionally biased region" description="Basic and acidic residues" evidence="1">
    <location>
        <begin position="33"/>
        <end position="45"/>
    </location>
</feature>
<proteinExistence type="predicted"/>
<feature type="compositionally biased region" description="Polar residues" evidence="1">
    <location>
        <begin position="62"/>
        <end position="71"/>
    </location>
</feature>
<dbReference type="AlphaFoldDB" id="A0A0L0G9X8"/>
<feature type="compositionally biased region" description="Basic and acidic residues" evidence="1">
    <location>
        <begin position="72"/>
        <end position="93"/>
    </location>
</feature>
<evidence type="ECO:0000313" key="3">
    <source>
        <dbReference type="Proteomes" id="UP000054560"/>
    </source>
</evidence>
<keyword evidence="3" id="KW-1185">Reference proteome</keyword>
<dbReference type="GeneID" id="25902664"/>
<feature type="compositionally biased region" description="Low complexity" evidence="1">
    <location>
        <begin position="98"/>
        <end position="110"/>
    </location>
</feature>